<dbReference type="AlphaFoldDB" id="A0A432W879"/>
<evidence type="ECO:0000256" key="8">
    <source>
        <dbReference type="SAM" id="Phobius"/>
    </source>
</evidence>
<dbReference type="Pfam" id="PF04066">
    <property type="entry name" value="MrpF_PhaF"/>
    <property type="match status" value="1"/>
</dbReference>
<dbReference type="GO" id="GO:0005886">
    <property type="term" value="C:plasma membrane"/>
    <property type="evidence" value="ECO:0007669"/>
    <property type="project" value="UniProtKB-SubCell"/>
</dbReference>
<feature type="transmembrane region" description="Helical" evidence="8">
    <location>
        <begin position="30"/>
        <end position="47"/>
    </location>
</feature>
<protein>
    <submittedName>
        <fullName evidence="9">pH regulation protein F</fullName>
    </submittedName>
</protein>
<comment type="caution">
    <text evidence="9">The sequence shown here is derived from an EMBL/GenBank/DDBJ whole genome shotgun (WGS) entry which is preliminary data.</text>
</comment>
<reference evidence="9 10" key="1">
    <citation type="journal article" date="2011" name="Front. Microbiol.">
        <title>Genomic signatures of strain selection and enhancement in Bacillus atrophaeus var. globigii, a historical biowarfare simulant.</title>
        <authorList>
            <person name="Gibbons H.S."/>
            <person name="Broomall S.M."/>
            <person name="McNew L.A."/>
            <person name="Daligault H."/>
            <person name="Chapman C."/>
            <person name="Bruce D."/>
            <person name="Karavis M."/>
            <person name="Krepps M."/>
            <person name="McGregor P.A."/>
            <person name="Hong C."/>
            <person name="Park K.H."/>
            <person name="Akmal A."/>
            <person name="Feldman A."/>
            <person name="Lin J.S."/>
            <person name="Chang W.E."/>
            <person name="Higgs B.W."/>
            <person name="Demirev P."/>
            <person name="Lindquist J."/>
            <person name="Liem A."/>
            <person name="Fochler E."/>
            <person name="Read T.D."/>
            <person name="Tapia R."/>
            <person name="Johnson S."/>
            <person name="Bishop-Lilly K.A."/>
            <person name="Detter C."/>
            <person name="Han C."/>
            <person name="Sozhamannan S."/>
            <person name="Rosenzweig C.N."/>
            <person name="Skowronski E.W."/>
        </authorList>
    </citation>
    <scope>NUCLEOTIDE SEQUENCE [LARGE SCALE GENOMIC DNA]</scope>
    <source>
        <strain evidence="9 10">MLST1</strain>
    </source>
</reference>
<keyword evidence="4" id="KW-1003">Cell membrane</keyword>
<dbReference type="GO" id="GO:0015385">
    <property type="term" value="F:sodium:proton antiporter activity"/>
    <property type="evidence" value="ECO:0007669"/>
    <property type="project" value="TreeGrafter"/>
</dbReference>
<evidence type="ECO:0000256" key="6">
    <source>
        <dbReference type="ARBA" id="ARBA00022989"/>
    </source>
</evidence>
<dbReference type="PANTHER" id="PTHR34702">
    <property type="entry name" value="NA(+)/H(+) ANTIPORTER SUBUNIT F1"/>
    <property type="match status" value="1"/>
</dbReference>
<evidence type="ECO:0000256" key="2">
    <source>
        <dbReference type="ARBA" id="ARBA00009212"/>
    </source>
</evidence>
<keyword evidence="7 8" id="KW-0472">Membrane</keyword>
<evidence type="ECO:0000256" key="4">
    <source>
        <dbReference type="ARBA" id="ARBA00022475"/>
    </source>
</evidence>
<sequence>MWWIAALILLLTLLVGLIRVWHGPDRADRMLAAQLFGSTGVALLLVLAQAMQQPALRDVALVLALLAVLAMVAFVHKVKQPKPGGDS</sequence>
<evidence type="ECO:0000256" key="3">
    <source>
        <dbReference type="ARBA" id="ARBA00022448"/>
    </source>
</evidence>
<proteinExistence type="inferred from homology"/>
<evidence type="ECO:0000256" key="7">
    <source>
        <dbReference type="ARBA" id="ARBA00023136"/>
    </source>
</evidence>
<organism evidence="9 10">
    <name type="scientific">Aliidiomarina minuta</name>
    <dbReference type="NCBI Taxonomy" id="880057"/>
    <lineage>
        <taxon>Bacteria</taxon>
        <taxon>Pseudomonadati</taxon>
        <taxon>Pseudomonadota</taxon>
        <taxon>Gammaproteobacteria</taxon>
        <taxon>Alteromonadales</taxon>
        <taxon>Idiomarinaceae</taxon>
        <taxon>Aliidiomarina</taxon>
    </lineage>
</organism>
<dbReference type="PANTHER" id="PTHR34702:SF1">
    <property type="entry name" value="NA(+)_H(+) ANTIPORTER SUBUNIT F"/>
    <property type="match status" value="1"/>
</dbReference>
<gene>
    <name evidence="9" type="ORF">CWE09_06285</name>
</gene>
<keyword evidence="5 8" id="KW-0812">Transmembrane</keyword>
<name>A0A432W879_9GAMM</name>
<evidence type="ECO:0000313" key="10">
    <source>
        <dbReference type="Proteomes" id="UP000288293"/>
    </source>
</evidence>
<dbReference type="Proteomes" id="UP000288293">
    <property type="component" value="Unassembled WGS sequence"/>
</dbReference>
<dbReference type="EMBL" id="PIPL01000001">
    <property type="protein sequence ID" value="RUO26320.1"/>
    <property type="molecule type" value="Genomic_DNA"/>
</dbReference>
<comment type="similarity">
    <text evidence="2">Belongs to the CPA3 antiporters (TC 2.A.63) subunit F family.</text>
</comment>
<dbReference type="RefSeq" id="WP_126803922.1">
    <property type="nucleotide sequence ID" value="NZ_PIPL01000001.1"/>
</dbReference>
<evidence type="ECO:0000256" key="1">
    <source>
        <dbReference type="ARBA" id="ARBA00004651"/>
    </source>
</evidence>
<feature type="transmembrane region" description="Helical" evidence="8">
    <location>
        <begin position="59"/>
        <end position="78"/>
    </location>
</feature>
<keyword evidence="3" id="KW-0813">Transport</keyword>
<keyword evidence="10" id="KW-1185">Reference proteome</keyword>
<accession>A0A432W879</accession>
<dbReference type="InterPro" id="IPR007208">
    <property type="entry name" value="MrpF/PhaF-like"/>
</dbReference>
<comment type="subcellular location">
    <subcellularLocation>
        <location evidence="1">Cell membrane</location>
        <topology evidence="1">Multi-pass membrane protein</topology>
    </subcellularLocation>
</comment>
<evidence type="ECO:0000256" key="5">
    <source>
        <dbReference type="ARBA" id="ARBA00022692"/>
    </source>
</evidence>
<keyword evidence="6 8" id="KW-1133">Transmembrane helix</keyword>
<evidence type="ECO:0000313" key="9">
    <source>
        <dbReference type="EMBL" id="RUO26320.1"/>
    </source>
</evidence>